<evidence type="ECO:0000259" key="1">
    <source>
        <dbReference type="SMART" id="SM00731"/>
    </source>
</evidence>
<dbReference type="PANTHER" id="PTHR21220:SF0">
    <property type="entry name" value="DNA-DEPENDENT METALLOPROTEASE SPRTN"/>
    <property type="match status" value="1"/>
</dbReference>
<feature type="domain" description="SprT-like" evidence="1">
    <location>
        <begin position="24"/>
        <end position="183"/>
    </location>
</feature>
<dbReference type="GO" id="GO:0003697">
    <property type="term" value="F:single-stranded DNA binding"/>
    <property type="evidence" value="ECO:0007669"/>
    <property type="project" value="InterPro"/>
</dbReference>
<organism evidence="2 3">
    <name type="scientific">Ditylenchus dipsaci</name>
    <dbReference type="NCBI Taxonomy" id="166011"/>
    <lineage>
        <taxon>Eukaryota</taxon>
        <taxon>Metazoa</taxon>
        <taxon>Ecdysozoa</taxon>
        <taxon>Nematoda</taxon>
        <taxon>Chromadorea</taxon>
        <taxon>Rhabditida</taxon>
        <taxon>Tylenchina</taxon>
        <taxon>Tylenchomorpha</taxon>
        <taxon>Sphaerularioidea</taxon>
        <taxon>Anguinidae</taxon>
        <taxon>Anguininae</taxon>
        <taxon>Ditylenchus</taxon>
    </lineage>
</organism>
<accession>A0A915CWJ7</accession>
<evidence type="ECO:0000313" key="3">
    <source>
        <dbReference type="WBParaSite" id="jg13354"/>
    </source>
</evidence>
<protein>
    <submittedName>
        <fullName evidence="3">SprT-like domain-containing protein</fullName>
    </submittedName>
</protein>
<proteinExistence type="predicted"/>
<dbReference type="AlphaFoldDB" id="A0A915CWJ7"/>
<dbReference type="SMART" id="SM00731">
    <property type="entry name" value="SprT"/>
    <property type="match status" value="1"/>
</dbReference>
<name>A0A915CWJ7_9BILA</name>
<reference evidence="3" key="1">
    <citation type="submission" date="2022-11" db="UniProtKB">
        <authorList>
            <consortium name="WormBaseParasite"/>
        </authorList>
    </citation>
    <scope>IDENTIFICATION</scope>
</reference>
<keyword evidence="2" id="KW-1185">Reference proteome</keyword>
<dbReference type="PANTHER" id="PTHR21220">
    <property type="entry name" value="DNA-DEPENDENT METALLOPROTEASE SPRTN"/>
    <property type="match status" value="1"/>
</dbReference>
<dbReference type="Proteomes" id="UP000887574">
    <property type="component" value="Unplaced"/>
</dbReference>
<dbReference type="InterPro" id="IPR006640">
    <property type="entry name" value="SprT-like_domain"/>
</dbReference>
<sequence>MTYSRDFAPKNLVDPSYELVDPTPDVYAQFVLFNDQFFYGSLCTCTVEWSNKLTSCAGICEFHTLSGLCTIRLSEPLLKLRPRKDLVQTLLHEMIHAHLCLTKRFQDRSAHGPEFQFHMNRINKMAGTSITIYHSFFAEVAYYKNMQNEQPKKQKRVRKAASPAKTQVKRPYFVRCDRVYSILWCRLQITNDTVVRVPKLPCLSLGGCGLGLGAAYCPYPYTPYACAFRYCGVKARAARTFQHADEVEKIEANDFQAEEPELRNKLMKMEKSDGTFPKTPDQIFLHCCHTWSLPSGCLSKCNFLNYTSDALRSMFFRGDECPIEAASIIHYCASQNKDHKKCCVDNGITTTTSGEKCLIFCDQMPKNETKLDVSYLPCLDKLSQMKKCFFEDALREVDYLEMELELEQERDFLSGDVPSFPKLGSANPINANEDEQSFVITRPPIVFVNNDQFQRRIQLLMTIMWDKCYCME</sequence>
<dbReference type="GO" id="GO:0004222">
    <property type="term" value="F:metalloendopeptidase activity"/>
    <property type="evidence" value="ECO:0007669"/>
    <property type="project" value="InterPro"/>
</dbReference>
<dbReference type="GO" id="GO:0005634">
    <property type="term" value="C:nucleus"/>
    <property type="evidence" value="ECO:0007669"/>
    <property type="project" value="TreeGrafter"/>
</dbReference>
<dbReference type="InterPro" id="IPR002602">
    <property type="entry name" value="DB"/>
</dbReference>
<dbReference type="WBParaSite" id="jg13354">
    <property type="protein sequence ID" value="jg13354"/>
    <property type="gene ID" value="jg13354"/>
</dbReference>
<dbReference type="Pfam" id="PF10263">
    <property type="entry name" value="SprT-like"/>
    <property type="match status" value="1"/>
</dbReference>
<dbReference type="GO" id="GO:0031593">
    <property type="term" value="F:polyubiquitin modification-dependent protein binding"/>
    <property type="evidence" value="ECO:0007669"/>
    <property type="project" value="TreeGrafter"/>
</dbReference>
<dbReference type="InterPro" id="IPR044245">
    <property type="entry name" value="Spartan"/>
</dbReference>
<dbReference type="Pfam" id="PF01682">
    <property type="entry name" value="DB"/>
    <property type="match status" value="1"/>
</dbReference>
<dbReference type="GO" id="GO:0006974">
    <property type="term" value="P:DNA damage response"/>
    <property type="evidence" value="ECO:0007669"/>
    <property type="project" value="InterPro"/>
</dbReference>
<evidence type="ECO:0000313" key="2">
    <source>
        <dbReference type="Proteomes" id="UP000887574"/>
    </source>
</evidence>